<evidence type="ECO:0000313" key="16">
    <source>
        <dbReference type="EMBL" id="CAG7723377.1"/>
    </source>
</evidence>
<keyword evidence="8 14" id="KW-0472">Membrane</keyword>
<feature type="region of interest" description="Disordered" evidence="13">
    <location>
        <begin position="68"/>
        <end position="91"/>
    </location>
</feature>
<evidence type="ECO:0000256" key="9">
    <source>
        <dbReference type="ARBA" id="ARBA00023157"/>
    </source>
</evidence>
<keyword evidence="9" id="KW-1015">Disulfide bond</keyword>
<dbReference type="InterPro" id="IPR001173">
    <property type="entry name" value="Glyco_trans_2-like"/>
</dbReference>
<keyword evidence="6" id="KW-0479">Metal-binding</keyword>
<dbReference type="InterPro" id="IPR045885">
    <property type="entry name" value="GalNAc-T"/>
</dbReference>
<feature type="transmembrane region" description="Helical" evidence="14">
    <location>
        <begin position="12"/>
        <end position="32"/>
    </location>
</feature>
<evidence type="ECO:0000259" key="15">
    <source>
        <dbReference type="SMART" id="SM00458"/>
    </source>
</evidence>
<evidence type="ECO:0000256" key="8">
    <source>
        <dbReference type="ARBA" id="ARBA00023136"/>
    </source>
</evidence>
<dbReference type="PANTHER" id="PTHR11675">
    <property type="entry name" value="N-ACETYLGALACTOSAMINYLTRANSFERASE"/>
    <property type="match status" value="1"/>
</dbReference>
<keyword evidence="4" id="KW-0808">Transferase</keyword>
<evidence type="ECO:0000256" key="13">
    <source>
        <dbReference type="SAM" id="MobiDB-lite"/>
    </source>
</evidence>
<dbReference type="GO" id="GO:0004653">
    <property type="term" value="F:polypeptide N-acetylgalactosaminyltransferase activity"/>
    <property type="evidence" value="ECO:0007669"/>
    <property type="project" value="TreeGrafter"/>
</dbReference>
<dbReference type="EMBL" id="CAJVCH010098546">
    <property type="protein sequence ID" value="CAG7723377.1"/>
    <property type="molecule type" value="Genomic_DNA"/>
</dbReference>
<feature type="domain" description="Ricin B lectin" evidence="15">
    <location>
        <begin position="472"/>
        <end position="589"/>
    </location>
</feature>
<sequence length="593" mass="68055">MRTIFWHRSAVVRSAIIPACFFVILVLLYLALRGSNKNEGDTGQIFVDELKAERLGGNEVPFLDTTKMGNFEPEEEPIGDGPGEGGKAYQIPSSKQHAADVSIGLHKGICVTASDDISLTRSIPDTRMEECKHWNYPEKMGLTVSVVLVFHNEGFSTLMRNVHTILKRSPPEMIEEIILVDDCSNLEDTKEKLEKYIERFHGKVKLFRNAMREGLIRTRNIGAQKSKGDVVVFLDAHCEVNRNWLPPLLAPIYRNRKTMTVPFIDGINYKTFEYRPVYAANALVRGIWEWGFFYKEMDLTPEQEAQRATKSEPYKSPTHAGGLFAIDRRYFEELGYYDDGLHVWGGEQYELSFKVWQCGGSIEWVPCSRIGHIYRGHIPAGFHVPDTCKSRHDEPYIVQKNYKRVIEVWWEDKYKEYFYTREPLVRYLEHGDISRQLAFKEQNKCKSFEWFMENVSPDQLRKFPAPPPNVVWGEMKNVGSKNCFDSMNQGPGGKPGLSSCYGRGNQLLRLNSEGQLGFGERCIDVDGGSDVKILVCPDGKVDGPWTYDQEKRTMFHNKQKRCLAVNPSTEALVIRKCDSGNTYHQWVWKESRP</sequence>
<dbReference type="GO" id="GO:0046872">
    <property type="term" value="F:metal ion binding"/>
    <property type="evidence" value="ECO:0007669"/>
    <property type="project" value="UniProtKB-KW"/>
</dbReference>
<keyword evidence="7 14" id="KW-1133">Transmembrane helix</keyword>
<keyword evidence="17" id="KW-1185">Reference proteome</keyword>
<dbReference type="OrthoDB" id="6072411at2759"/>
<dbReference type="Pfam" id="PF00652">
    <property type="entry name" value="Ricin_B_lectin"/>
    <property type="match status" value="1"/>
</dbReference>
<dbReference type="AlphaFoldDB" id="A0A8J2NRQ6"/>
<accession>A0A8J2NRQ6</accession>
<reference evidence="16" key="1">
    <citation type="submission" date="2021-06" db="EMBL/GenBank/DDBJ databases">
        <authorList>
            <person name="Hodson N. C."/>
            <person name="Mongue J. A."/>
            <person name="Jaron S. K."/>
        </authorList>
    </citation>
    <scope>NUCLEOTIDE SEQUENCE</scope>
</reference>
<dbReference type="GO" id="GO:0006493">
    <property type="term" value="P:protein O-linked glycosylation"/>
    <property type="evidence" value="ECO:0007669"/>
    <property type="project" value="TreeGrafter"/>
</dbReference>
<dbReference type="InterPro" id="IPR000772">
    <property type="entry name" value="Ricin_B_lectin"/>
</dbReference>
<evidence type="ECO:0000256" key="2">
    <source>
        <dbReference type="ARBA" id="ARBA00004922"/>
    </source>
</evidence>
<evidence type="ECO:0000256" key="6">
    <source>
        <dbReference type="ARBA" id="ARBA00022723"/>
    </source>
</evidence>
<gene>
    <name evidence="16" type="ORF">AFUS01_LOCUS12467</name>
</gene>
<keyword evidence="10" id="KW-0464">Manganese</keyword>
<evidence type="ECO:0000256" key="3">
    <source>
        <dbReference type="ARBA" id="ARBA00022676"/>
    </source>
</evidence>
<dbReference type="GO" id="GO:0005794">
    <property type="term" value="C:Golgi apparatus"/>
    <property type="evidence" value="ECO:0007669"/>
    <property type="project" value="TreeGrafter"/>
</dbReference>
<comment type="pathway">
    <text evidence="2">Protein modification; protein glycosylation.</text>
</comment>
<evidence type="ECO:0000256" key="12">
    <source>
        <dbReference type="ARBA" id="ARBA00044259"/>
    </source>
</evidence>
<dbReference type="CDD" id="cd23437">
    <property type="entry name" value="beta-trefoil_Ricin_GALNT7"/>
    <property type="match status" value="1"/>
</dbReference>
<proteinExistence type="predicted"/>
<keyword evidence="5 14" id="KW-0812">Transmembrane</keyword>
<evidence type="ECO:0000256" key="11">
    <source>
        <dbReference type="ARBA" id="ARBA00044237"/>
    </source>
</evidence>
<dbReference type="Pfam" id="PF00535">
    <property type="entry name" value="Glycos_transf_2"/>
    <property type="match status" value="1"/>
</dbReference>
<dbReference type="CDD" id="cd02510">
    <property type="entry name" value="pp-GalNAc-T"/>
    <property type="match status" value="1"/>
</dbReference>
<evidence type="ECO:0000256" key="7">
    <source>
        <dbReference type="ARBA" id="ARBA00022989"/>
    </source>
</evidence>
<dbReference type="PROSITE" id="PS50231">
    <property type="entry name" value="RICIN_B_LECTIN"/>
    <property type="match status" value="1"/>
</dbReference>
<protein>
    <recommendedName>
        <fullName evidence="12">Protein-UDP acetylgalactosaminyltransferase 7</fullName>
    </recommendedName>
    <alternativeName>
        <fullName evidence="11">UDP-GalNAc:polypeptide N-acetylgalactosaminyltransferase 7</fullName>
    </alternativeName>
</protein>
<dbReference type="Proteomes" id="UP000708208">
    <property type="component" value="Unassembled WGS sequence"/>
</dbReference>
<comment type="caution">
    <text evidence="16">The sequence shown here is derived from an EMBL/GenBank/DDBJ whole genome shotgun (WGS) entry which is preliminary data.</text>
</comment>
<comment type="cofactor">
    <cofactor evidence="1">
        <name>Mn(2+)</name>
        <dbReference type="ChEBI" id="CHEBI:29035"/>
    </cofactor>
</comment>
<evidence type="ECO:0000256" key="14">
    <source>
        <dbReference type="SAM" id="Phobius"/>
    </source>
</evidence>
<evidence type="ECO:0000256" key="5">
    <source>
        <dbReference type="ARBA" id="ARBA00022692"/>
    </source>
</evidence>
<evidence type="ECO:0000313" key="17">
    <source>
        <dbReference type="Proteomes" id="UP000708208"/>
    </source>
</evidence>
<organism evidence="16 17">
    <name type="scientific">Allacma fusca</name>
    <dbReference type="NCBI Taxonomy" id="39272"/>
    <lineage>
        <taxon>Eukaryota</taxon>
        <taxon>Metazoa</taxon>
        <taxon>Ecdysozoa</taxon>
        <taxon>Arthropoda</taxon>
        <taxon>Hexapoda</taxon>
        <taxon>Collembola</taxon>
        <taxon>Symphypleona</taxon>
        <taxon>Sminthuridae</taxon>
        <taxon>Allacma</taxon>
    </lineage>
</organism>
<evidence type="ECO:0000256" key="4">
    <source>
        <dbReference type="ARBA" id="ARBA00022679"/>
    </source>
</evidence>
<evidence type="ECO:0000256" key="10">
    <source>
        <dbReference type="ARBA" id="ARBA00023211"/>
    </source>
</evidence>
<evidence type="ECO:0000256" key="1">
    <source>
        <dbReference type="ARBA" id="ARBA00001936"/>
    </source>
</evidence>
<name>A0A8J2NRQ6_9HEXA</name>
<dbReference type="SMART" id="SM00458">
    <property type="entry name" value="RICIN"/>
    <property type="match status" value="1"/>
</dbReference>
<keyword evidence="3" id="KW-0328">Glycosyltransferase</keyword>
<dbReference type="PANTHER" id="PTHR11675:SF68">
    <property type="entry name" value="N-ACETYLGALACTOSAMINYLTRANSFERASE 7"/>
    <property type="match status" value="1"/>
</dbReference>